<dbReference type="Proteomes" id="UP000673447">
    <property type="component" value="Unassembled WGS sequence"/>
</dbReference>
<dbReference type="InterPro" id="IPR050832">
    <property type="entry name" value="Bact_Acetyltransf"/>
</dbReference>
<reference evidence="4" key="2">
    <citation type="submission" date="2021-03" db="EMBL/GenBank/DDBJ databases">
        <authorList>
            <person name="Cao W."/>
        </authorList>
    </citation>
    <scope>NUCLEOTIDE SEQUENCE</scope>
    <source>
        <strain evidence="4">110414</strain>
    </source>
</reference>
<name>A0A941AU53_9GAMM</name>
<dbReference type="InterPro" id="IPR000182">
    <property type="entry name" value="GNAT_dom"/>
</dbReference>
<evidence type="ECO:0000313" key="4">
    <source>
        <dbReference type="EMBL" id="MBP3984541.1"/>
    </source>
</evidence>
<dbReference type="EMBL" id="JAGKTC010000002">
    <property type="protein sequence ID" value="MBP3984541.1"/>
    <property type="molecule type" value="Genomic_DNA"/>
</dbReference>
<proteinExistence type="predicted"/>
<dbReference type="AlphaFoldDB" id="A0A941AU53"/>
<dbReference type="InterPro" id="IPR016181">
    <property type="entry name" value="Acyl_CoA_acyltransferase"/>
</dbReference>
<dbReference type="CDD" id="cd04301">
    <property type="entry name" value="NAT_SF"/>
    <property type="match status" value="1"/>
</dbReference>
<sequence length="156" mass="16662">MLAMAFEIRPDDLSGAATRELLALHLRQMHANSPPGSVFALDLSGLQGADVDVWSAWRDGRIAGIGALRALADGNGELKSMRTHPDFLRQGVAVAILRHILGVARARGMSRLSLETGSGAAFEPALALYRAHGFEPGPAFGDYVASDFNQFLHLAL</sequence>
<organism evidence="4 5">
    <name type="scientific">Pseudoxanthomonas helianthi</name>
    <dbReference type="NCBI Taxonomy" id="1453541"/>
    <lineage>
        <taxon>Bacteria</taxon>
        <taxon>Pseudomonadati</taxon>
        <taxon>Pseudomonadota</taxon>
        <taxon>Gammaproteobacteria</taxon>
        <taxon>Lysobacterales</taxon>
        <taxon>Lysobacteraceae</taxon>
        <taxon>Pseudoxanthomonas</taxon>
    </lineage>
</organism>
<dbReference type="PANTHER" id="PTHR43877:SF5">
    <property type="entry name" value="BLL8307 PROTEIN"/>
    <property type="match status" value="1"/>
</dbReference>
<protein>
    <submittedName>
        <fullName evidence="4">GNAT family N-acetyltransferase</fullName>
    </submittedName>
</protein>
<dbReference type="GO" id="GO:0016747">
    <property type="term" value="F:acyltransferase activity, transferring groups other than amino-acyl groups"/>
    <property type="evidence" value="ECO:0007669"/>
    <property type="project" value="InterPro"/>
</dbReference>
<feature type="domain" description="N-acetyltransferase" evidence="3">
    <location>
        <begin position="6"/>
        <end position="156"/>
    </location>
</feature>
<dbReference type="SUPFAM" id="SSF55729">
    <property type="entry name" value="Acyl-CoA N-acyltransferases (Nat)"/>
    <property type="match status" value="1"/>
</dbReference>
<dbReference type="Pfam" id="PF00583">
    <property type="entry name" value="Acetyltransf_1"/>
    <property type="match status" value="1"/>
</dbReference>
<accession>A0A941AU53</accession>
<keyword evidence="2" id="KW-0012">Acyltransferase</keyword>
<keyword evidence="1" id="KW-0808">Transferase</keyword>
<dbReference type="PROSITE" id="PS51186">
    <property type="entry name" value="GNAT"/>
    <property type="match status" value="1"/>
</dbReference>
<dbReference type="Gene3D" id="3.40.630.30">
    <property type="match status" value="1"/>
</dbReference>
<dbReference type="PANTHER" id="PTHR43877">
    <property type="entry name" value="AMINOALKYLPHOSPHONATE N-ACETYLTRANSFERASE-RELATED-RELATED"/>
    <property type="match status" value="1"/>
</dbReference>
<evidence type="ECO:0000313" key="5">
    <source>
        <dbReference type="Proteomes" id="UP000673447"/>
    </source>
</evidence>
<comment type="caution">
    <text evidence="4">The sequence shown here is derived from an EMBL/GenBank/DDBJ whole genome shotgun (WGS) entry which is preliminary data.</text>
</comment>
<evidence type="ECO:0000256" key="2">
    <source>
        <dbReference type="ARBA" id="ARBA00023315"/>
    </source>
</evidence>
<evidence type="ECO:0000259" key="3">
    <source>
        <dbReference type="PROSITE" id="PS51186"/>
    </source>
</evidence>
<reference evidence="4" key="1">
    <citation type="journal article" date="2016" name="Int. J. Syst. Evol. Microbiol.">
        <title>Pseudoxanthomonas helianthi sp. nov., isolated from roots of Jerusalem artichoke (Helianthus tuberosus).</title>
        <authorList>
            <person name="Kittiwongwattana C."/>
            <person name="Thawai C."/>
        </authorList>
    </citation>
    <scope>NUCLEOTIDE SEQUENCE</scope>
    <source>
        <strain evidence="4">110414</strain>
    </source>
</reference>
<gene>
    <name evidence="4" type="ORF">J5837_08875</name>
</gene>
<keyword evidence="5" id="KW-1185">Reference proteome</keyword>
<evidence type="ECO:0000256" key="1">
    <source>
        <dbReference type="ARBA" id="ARBA00022679"/>
    </source>
</evidence>